<protein>
    <recommendedName>
        <fullName evidence="1">DUF427 domain-containing protein</fullName>
    </recommendedName>
</protein>
<sequence length="117" mass="12620">MTVGINQHSAPDAVAFFWHNIMVKVSLSGTVLADSDDTITVEGNHYFPPDAVNAAALTPSTTHTTCPYKGVASYYNATLNGKTVVNDVAWYYPEPKEAANAIGGYVAFYKSKVDIDE</sequence>
<proteinExistence type="predicted"/>
<accession>A0A1C7M435</accession>
<dbReference type="PROSITE" id="PS00430">
    <property type="entry name" value="TONB_DEPENDENT_REC_1"/>
    <property type="match status" value="1"/>
</dbReference>
<dbReference type="InterPro" id="IPR010916">
    <property type="entry name" value="TonB_box_CS"/>
</dbReference>
<dbReference type="AlphaFoldDB" id="A0A1C7M435"/>
<evidence type="ECO:0000313" key="2">
    <source>
        <dbReference type="EMBL" id="OBZ71257.1"/>
    </source>
</evidence>
<name>A0A1C7M435_GRIFR</name>
<dbReference type="OrthoDB" id="18996at2759"/>
<feature type="domain" description="DUF427" evidence="1">
    <location>
        <begin position="23"/>
        <end position="110"/>
    </location>
</feature>
<dbReference type="Gene3D" id="2.170.150.40">
    <property type="entry name" value="Domain of unknown function (DUF427)"/>
    <property type="match status" value="1"/>
</dbReference>
<dbReference type="PANTHER" id="PTHR34310:SF9">
    <property type="entry name" value="BLR5716 PROTEIN"/>
    <property type="match status" value="1"/>
</dbReference>
<organism evidence="2 3">
    <name type="scientific">Grifola frondosa</name>
    <name type="common">Maitake</name>
    <name type="synonym">Polyporus frondosus</name>
    <dbReference type="NCBI Taxonomy" id="5627"/>
    <lineage>
        <taxon>Eukaryota</taxon>
        <taxon>Fungi</taxon>
        <taxon>Dikarya</taxon>
        <taxon>Basidiomycota</taxon>
        <taxon>Agaricomycotina</taxon>
        <taxon>Agaricomycetes</taxon>
        <taxon>Polyporales</taxon>
        <taxon>Grifolaceae</taxon>
        <taxon>Grifola</taxon>
    </lineage>
</organism>
<dbReference type="EMBL" id="LUGG01000011">
    <property type="protein sequence ID" value="OBZ71257.1"/>
    <property type="molecule type" value="Genomic_DNA"/>
</dbReference>
<dbReference type="Proteomes" id="UP000092993">
    <property type="component" value="Unassembled WGS sequence"/>
</dbReference>
<dbReference type="Pfam" id="PF04248">
    <property type="entry name" value="NTP_transf_9"/>
    <property type="match status" value="1"/>
</dbReference>
<dbReference type="InterPro" id="IPR038694">
    <property type="entry name" value="DUF427_sf"/>
</dbReference>
<keyword evidence="3" id="KW-1185">Reference proteome</keyword>
<evidence type="ECO:0000259" key="1">
    <source>
        <dbReference type="Pfam" id="PF04248"/>
    </source>
</evidence>
<reference evidence="2 3" key="1">
    <citation type="submission" date="2016-03" db="EMBL/GenBank/DDBJ databases">
        <title>Whole genome sequencing of Grifola frondosa 9006-11.</title>
        <authorList>
            <person name="Min B."/>
            <person name="Park H."/>
            <person name="Kim J.-G."/>
            <person name="Cho H."/>
            <person name="Oh Y.-L."/>
            <person name="Kong W.-S."/>
            <person name="Choi I.-G."/>
        </authorList>
    </citation>
    <scope>NUCLEOTIDE SEQUENCE [LARGE SCALE GENOMIC DNA]</scope>
    <source>
        <strain evidence="2 3">9006-11</strain>
    </source>
</reference>
<dbReference type="STRING" id="5627.A0A1C7M435"/>
<dbReference type="PANTHER" id="PTHR34310">
    <property type="entry name" value="DUF427 DOMAIN PROTEIN (AFU_ORTHOLOGUE AFUA_3G02220)"/>
    <property type="match status" value="1"/>
</dbReference>
<dbReference type="InterPro" id="IPR007361">
    <property type="entry name" value="DUF427"/>
</dbReference>
<comment type="caution">
    <text evidence="2">The sequence shown here is derived from an EMBL/GenBank/DDBJ whole genome shotgun (WGS) entry which is preliminary data.</text>
</comment>
<dbReference type="OMA" id="ENNHYFP"/>
<evidence type="ECO:0000313" key="3">
    <source>
        <dbReference type="Proteomes" id="UP000092993"/>
    </source>
</evidence>
<gene>
    <name evidence="2" type="ORF">A0H81_08646</name>
</gene>